<feature type="binding site" evidence="7">
    <location>
        <position position="133"/>
    </location>
    <ligand>
        <name>Cu cation</name>
        <dbReference type="ChEBI" id="CHEBI:23378"/>
    </ligand>
</feature>
<dbReference type="OrthoDB" id="4392at2157"/>
<comment type="subcellular location">
    <subcellularLocation>
        <location evidence="1">Membrane</location>
    </subcellularLocation>
</comment>
<keyword evidence="6" id="KW-0472">Membrane</keyword>
<dbReference type="InterPro" id="IPR008972">
    <property type="entry name" value="Cupredoxin"/>
</dbReference>
<dbReference type="RefSeq" id="WP_188869669.1">
    <property type="nucleotide sequence ID" value="NZ_BMOO01000001.1"/>
</dbReference>
<evidence type="ECO:0000313" key="11">
    <source>
        <dbReference type="EMBL" id="MBP1954258.1"/>
    </source>
</evidence>
<organism evidence="10 12">
    <name type="scientific">Halarchaeum rubridurum</name>
    <dbReference type="NCBI Taxonomy" id="489911"/>
    <lineage>
        <taxon>Archaea</taxon>
        <taxon>Methanobacteriati</taxon>
        <taxon>Methanobacteriota</taxon>
        <taxon>Stenosarchaea group</taxon>
        <taxon>Halobacteria</taxon>
        <taxon>Halobacteriales</taxon>
        <taxon>Halobacteriaceae</taxon>
    </lineage>
</organism>
<evidence type="ECO:0000313" key="12">
    <source>
        <dbReference type="Proteomes" id="UP000614609"/>
    </source>
</evidence>
<dbReference type="InterPro" id="IPR000923">
    <property type="entry name" value="BlueCu_1"/>
</dbReference>
<sequence>MKRRQFITKTGGAGLAASGIVGSVAAQESGGDDPRTGSGTESDPYVVEMHTEGSEFLFDPVGLYVEPGDYVQWVNASGSHSTTSYSSSNPQASTDLIPEDAEPWNSGTFEEQGATFTYQFQVAGTYDYYCIPHKTLGMIGRVVCGEPGGPAAGEEPPDSVGSGVLPDSETIVEELALEYPYIPETGGGPLPSLALGGAALFGLGNVYLLSQTDRFSGRYSEDTTDDTEI</sequence>
<accession>A0A830FY02</accession>
<evidence type="ECO:0000256" key="2">
    <source>
        <dbReference type="ARBA" id="ARBA00022448"/>
    </source>
</evidence>
<dbReference type="Proteomes" id="UP000765891">
    <property type="component" value="Unassembled WGS sequence"/>
</dbReference>
<dbReference type="PANTHER" id="PTHR34192">
    <property type="entry name" value="PLASTOCYANIN MAJOR ISOFORM, CHLOROPLASTIC-RELATED"/>
    <property type="match status" value="1"/>
</dbReference>
<name>A0A830FY02_9EURY</name>
<feature type="binding site" evidence="7">
    <location>
        <position position="130"/>
    </location>
    <ligand>
        <name>Cu cation</name>
        <dbReference type="ChEBI" id="CHEBI:23378"/>
    </ligand>
</feature>
<evidence type="ECO:0000256" key="1">
    <source>
        <dbReference type="ARBA" id="ARBA00004370"/>
    </source>
</evidence>
<protein>
    <submittedName>
        <fullName evidence="11">Plastocyanin</fullName>
    </submittedName>
</protein>
<dbReference type="EMBL" id="BMOO01000001">
    <property type="protein sequence ID" value="GGM58606.1"/>
    <property type="molecule type" value="Genomic_DNA"/>
</dbReference>
<keyword evidence="3 7" id="KW-0479">Metal-binding</keyword>
<evidence type="ECO:0000256" key="5">
    <source>
        <dbReference type="ARBA" id="ARBA00023008"/>
    </source>
</evidence>
<evidence type="ECO:0000256" key="3">
    <source>
        <dbReference type="ARBA" id="ARBA00022723"/>
    </source>
</evidence>
<evidence type="ECO:0000259" key="9">
    <source>
        <dbReference type="Pfam" id="PF00127"/>
    </source>
</evidence>
<feature type="binding site" evidence="7">
    <location>
        <position position="138"/>
    </location>
    <ligand>
        <name>Cu cation</name>
        <dbReference type="ChEBI" id="CHEBI:23378"/>
    </ligand>
</feature>
<dbReference type="Pfam" id="PF00127">
    <property type="entry name" value="Copper-bind"/>
    <property type="match status" value="1"/>
</dbReference>
<dbReference type="PRINTS" id="PR00157">
    <property type="entry name" value="PLASTOCYANIN"/>
</dbReference>
<evidence type="ECO:0000256" key="8">
    <source>
        <dbReference type="SAM" id="MobiDB-lite"/>
    </source>
</evidence>
<feature type="domain" description="Blue (type 1) copper" evidence="9">
    <location>
        <begin position="47"/>
        <end position="143"/>
    </location>
</feature>
<evidence type="ECO:0000256" key="7">
    <source>
        <dbReference type="PIRSR" id="PIRSR602387-1"/>
    </source>
</evidence>
<keyword evidence="5 7" id="KW-0186">Copper</keyword>
<evidence type="ECO:0000256" key="4">
    <source>
        <dbReference type="ARBA" id="ARBA00022982"/>
    </source>
</evidence>
<keyword evidence="4" id="KW-0249">Electron transport</keyword>
<reference evidence="11" key="3">
    <citation type="submission" date="2021-03" db="EMBL/GenBank/DDBJ databases">
        <title>Genomic Encyclopedia of Type Strains, Phase IV (KMG-IV): sequencing the most valuable type-strain genomes for metagenomic binning, comparative biology and taxonomic classification.</title>
        <authorList>
            <person name="Goeker M."/>
        </authorList>
    </citation>
    <scope>NUCLEOTIDE SEQUENCE</scope>
    <source>
        <strain evidence="11">DSM 22443</strain>
    </source>
</reference>
<evidence type="ECO:0000256" key="6">
    <source>
        <dbReference type="ARBA" id="ARBA00023136"/>
    </source>
</evidence>
<dbReference type="EMBL" id="JAGGKO010000001">
    <property type="protein sequence ID" value="MBP1954258.1"/>
    <property type="molecule type" value="Genomic_DNA"/>
</dbReference>
<dbReference type="PROSITE" id="PS00196">
    <property type="entry name" value="COPPER_BLUE"/>
    <property type="match status" value="1"/>
</dbReference>
<keyword evidence="2" id="KW-0813">Transport</keyword>
<reference evidence="10" key="1">
    <citation type="journal article" date="2014" name="Int. J. Syst. Evol. Microbiol.">
        <title>Complete genome sequence of Corynebacterium casei LMG S-19264T (=DSM 44701T), isolated from a smear-ripened cheese.</title>
        <authorList>
            <consortium name="US DOE Joint Genome Institute (JGI-PGF)"/>
            <person name="Walter F."/>
            <person name="Albersmeier A."/>
            <person name="Kalinowski J."/>
            <person name="Ruckert C."/>
        </authorList>
    </citation>
    <scope>NUCLEOTIDE SEQUENCE</scope>
    <source>
        <strain evidence="10">JCM 16108</strain>
    </source>
</reference>
<dbReference type="GO" id="GO:0009055">
    <property type="term" value="F:electron transfer activity"/>
    <property type="evidence" value="ECO:0007669"/>
    <property type="project" value="InterPro"/>
</dbReference>
<proteinExistence type="predicted"/>
<dbReference type="SUPFAM" id="SSF49503">
    <property type="entry name" value="Cupredoxins"/>
    <property type="match status" value="1"/>
</dbReference>
<dbReference type="InterPro" id="IPR028871">
    <property type="entry name" value="BlueCu_1_BS"/>
</dbReference>
<dbReference type="AlphaFoldDB" id="A0A830FY02"/>
<reference evidence="10" key="2">
    <citation type="submission" date="2020-09" db="EMBL/GenBank/DDBJ databases">
        <authorList>
            <person name="Sun Q."/>
            <person name="Ohkuma M."/>
        </authorList>
    </citation>
    <scope>NUCLEOTIDE SEQUENCE</scope>
    <source>
        <strain evidence="10">JCM 16108</strain>
    </source>
</reference>
<gene>
    <name evidence="10" type="ORF">GCM10009017_05920</name>
    <name evidence="11" type="ORF">J2752_001139</name>
</gene>
<dbReference type="PANTHER" id="PTHR34192:SF10">
    <property type="entry name" value="PLASTOCYANIN MAJOR ISOFORM, CHLOROPLASTIC-RELATED"/>
    <property type="match status" value="1"/>
</dbReference>
<dbReference type="Proteomes" id="UP000614609">
    <property type="component" value="Unassembled WGS sequence"/>
</dbReference>
<dbReference type="InterPro" id="IPR002387">
    <property type="entry name" value="Plastocyanin"/>
</dbReference>
<comment type="caution">
    <text evidence="10">The sequence shown here is derived from an EMBL/GenBank/DDBJ whole genome shotgun (WGS) entry which is preliminary data.</text>
</comment>
<dbReference type="Gene3D" id="2.60.40.420">
    <property type="entry name" value="Cupredoxins - blue copper proteins"/>
    <property type="match status" value="1"/>
</dbReference>
<dbReference type="GO" id="GO:0016020">
    <property type="term" value="C:membrane"/>
    <property type="evidence" value="ECO:0007669"/>
    <property type="project" value="UniProtKB-SubCell"/>
</dbReference>
<evidence type="ECO:0000313" key="10">
    <source>
        <dbReference type="EMBL" id="GGM58606.1"/>
    </source>
</evidence>
<comment type="cofactor">
    <cofactor evidence="7">
        <name>Cu(2+)</name>
        <dbReference type="ChEBI" id="CHEBI:29036"/>
    </cofactor>
    <text evidence="7">The crystal structure with reduced Cu(1+) has also been determined.</text>
</comment>
<dbReference type="GO" id="GO:0005507">
    <property type="term" value="F:copper ion binding"/>
    <property type="evidence" value="ECO:0007669"/>
    <property type="project" value="InterPro"/>
</dbReference>
<feature type="region of interest" description="Disordered" evidence="8">
    <location>
        <begin position="24"/>
        <end position="44"/>
    </location>
</feature>
<keyword evidence="12" id="KW-1185">Reference proteome</keyword>